<evidence type="ECO:0000256" key="3">
    <source>
        <dbReference type="ARBA" id="ARBA00013184"/>
    </source>
</evidence>
<protein>
    <recommendedName>
        <fullName evidence="4">Histone acetyltransferase type B catalytic subunit</fullName>
        <ecNumber evidence="3">2.3.1.48</ecNumber>
    </recommendedName>
</protein>
<sequence length="545" mass="63301">MILWTTDSNEALTLSLVRAPKDKEVVAPEEVYEGFNPTFTYPIYGEEEKIYGYTDLVIDLRFASGSLQQYLSISYSAKLQTTTSTIDDVEGTLQKFIPAGYYTNEAAFLQKVEEDAESFRPPGQLIYSYTRPAPNSASKGKRKRDGNQALNPESEDVVEFEVYHVTWDTPGFREYHRRMQIFILLYIEGGSYINEEEDIWEFILLFEKRKRKDASHTVAYHFVGYSTLYPFYYYPEKVRMRLSQFVILTPYQRQAHGSELYKAIYQYVVKNPTIVELTVEDPAEAFEDLRDKNDLEMLLAHEQFLEEGYGPQEGAARARKSGRAEAIGEAVVEKGKLGPPVDKPWAEKWRKDLKIAGRQFQRLVEMLILLRLDPSDTASARAYRLQVKERLYRFNFEILAQLELEERYEKLEETFQSVREDYQRILALPSIHNLVRCEYYEVSKPQTENPKREEEYSYFSQHASVRTIVVDIQIPVIPVTRTSAIALWIFVTFHFFKSATVSGSPLPFHDQECEDYNIDVKCTRLYSEDLLPFAGEKALSTRCGH</sequence>
<dbReference type="EC" id="2.3.1.48" evidence="3"/>
<dbReference type="Gene3D" id="3.40.630.30">
    <property type="match status" value="1"/>
</dbReference>
<proteinExistence type="inferred from homology"/>
<dbReference type="EMBL" id="CACVBS010000048">
    <property type="protein sequence ID" value="CAA7265343.1"/>
    <property type="molecule type" value="Genomic_DNA"/>
</dbReference>
<dbReference type="AlphaFoldDB" id="A0A8S0XL64"/>
<dbReference type="InterPro" id="IPR017380">
    <property type="entry name" value="Hist_AcTrfase_B-typ_cat-su"/>
</dbReference>
<keyword evidence="7" id="KW-0012">Acyltransferase</keyword>
<dbReference type="InterPro" id="IPR013523">
    <property type="entry name" value="Hist_AcTrfase_HAT1_C"/>
</dbReference>
<feature type="coiled-coil region" evidence="9">
    <location>
        <begin position="401"/>
        <end position="428"/>
    </location>
</feature>
<organism evidence="12 13">
    <name type="scientific">Cyclocybe aegerita</name>
    <name type="common">Black poplar mushroom</name>
    <name type="synonym">Agrocybe aegerita</name>
    <dbReference type="NCBI Taxonomy" id="1973307"/>
    <lineage>
        <taxon>Eukaryota</taxon>
        <taxon>Fungi</taxon>
        <taxon>Dikarya</taxon>
        <taxon>Basidiomycota</taxon>
        <taxon>Agaricomycotina</taxon>
        <taxon>Agaricomycetes</taxon>
        <taxon>Agaricomycetidae</taxon>
        <taxon>Agaricales</taxon>
        <taxon>Agaricineae</taxon>
        <taxon>Bolbitiaceae</taxon>
        <taxon>Cyclocybe</taxon>
    </lineage>
</organism>
<evidence type="ECO:0000256" key="1">
    <source>
        <dbReference type="ARBA" id="ARBA00004123"/>
    </source>
</evidence>
<dbReference type="PANTHER" id="PTHR12046">
    <property type="entry name" value="HISTONE ACETYLTRANSFERASE TYPE B CATALYTIC SUBUNIT"/>
    <property type="match status" value="1"/>
</dbReference>
<keyword evidence="6" id="KW-0539">Nucleus</keyword>
<evidence type="ECO:0000259" key="11">
    <source>
        <dbReference type="Pfam" id="PF10394"/>
    </source>
</evidence>
<feature type="domain" description="Histone acetyl transferase HAT1 N-terminal" evidence="11">
    <location>
        <begin position="4"/>
        <end position="188"/>
    </location>
</feature>
<feature type="region of interest" description="Disordered" evidence="10">
    <location>
        <begin position="131"/>
        <end position="151"/>
    </location>
</feature>
<evidence type="ECO:0000256" key="2">
    <source>
        <dbReference type="ARBA" id="ARBA00010543"/>
    </source>
</evidence>
<keyword evidence="5" id="KW-0808">Transferase</keyword>
<accession>A0A8S0XL64</accession>
<dbReference type="GO" id="GO:0042393">
    <property type="term" value="F:histone binding"/>
    <property type="evidence" value="ECO:0007669"/>
    <property type="project" value="InterPro"/>
</dbReference>
<evidence type="ECO:0000256" key="4">
    <source>
        <dbReference type="ARBA" id="ARBA00021268"/>
    </source>
</evidence>
<comment type="similarity">
    <text evidence="2">Belongs to the HAT1 family.</text>
</comment>
<dbReference type="GO" id="GO:0004402">
    <property type="term" value="F:histone acetyltransferase activity"/>
    <property type="evidence" value="ECO:0007669"/>
    <property type="project" value="InterPro"/>
</dbReference>
<evidence type="ECO:0000256" key="8">
    <source>
        <dbReference type="ARBA" id="ARBA00048017"/>
    </source>
</evidence>
<comment type="catalytic activity">
    <reaction evidence="8">
        <text>L-lysyl-[protein] + acetyl-CoA = N(6)-acetyl-L-lysyl-[protein] + CoA + H(+)</text>
        <dbReference type="Rhea" id="RHEA:45948"/>
        <dbReference type="Rhea" id="RHEA-COMP:9752"/>
        <dbReference type="Rhea" id="RHEA-COMP:10731"/>
        <dbReference type="ChEBI" id="CHEBI:15378"/>
        <dbReference type="ChEBI" id="CHEBI:29969"/>
        <dbReference type="ChEBI" id="CHEBI:57287"/>
        <dbReference type="ChEBI" id="CHEBI:57288"/>
        <dbReference type="ChEBI" id="CHEBI:61930"/>
        <dbReference type="EC" id="2.3.1.48"/>
    </reaction>
</comment>
<dbReference type="GO" id="GO:0031509">
    <property type="term" value="P:subtelomeric heterochromatin formation"/>
    <property type="evidence" value="ECO:0007669"/>
    <property type="project" value="InterPro"/>
</dbReference>
<dbReference type="Proteomes" id="UP000467700">
    <property type="component" value="Unassembled WGS sequence"/>
</dbReference>
<dbReference type="Gene3D" id="1.10.10.390">
    <property type="match status" value="1"/>
</dbReference>
<evidence type="ECO:0000256" key="9">
    <source>
        <dbReference type="SAM" id="Coils"/>
    </source>
</evidence>
<dbReference type="InterPro" id="IPR037113">
    <property type="entry name" value="Hat1_N_sf"/>
</dbReference>
<reference evidence="12 13" key="1">
    <citation type="submission" date="2020-01" db="EMBL/GenBank/DDBJ databases">
        <authorList>
            <person name="Gupta K D."/>
        </authorList>
    </citation>
    <scope>NUCLEOTIDE SEQUENCE [LARGE SCALE GENOMIC DNA]</scope>
</reference>
<dbReference type="Pfam" id="PF21184">
    <property type="entry name" value="HAT1_C_fung"/>
    <property type="match status" value="1"/>
</dbReference>
<evidence type="ECO:0000313" key="13">
    <source>
        <dbReference type="Proteomes" id="UP000467700"/>
    </source>
</evidence>
<name>A0A8S0XL64_CYCAE</name>
<evidence type="ECO:0000256" key="5">
    <source>
        <dbReference type="ARBA" id="ARBA00022679"/>
    </source>
</evidence>
<keyword evidence="13" id="KW-1185">Reference proteome</keyword>
<keyword evidence="9" id="KW-0175">Coiled coil</keyword>
<gene>
    <name evidence="12" type="ORF">AAE3_LOCUS7684</name>
</gene>
<evidence type="ECO:0000256" key="10">
    <source>
        <dbReference type="SAM" id="MobiDB-lite"/>
    </source>
</evidence>
<dbReference type="InterPro" id="IPR016181">
    <property type="entry name" value="Acyl_CoA_acyltransferase"/>
</dbReference>
<evidence type="ECO:0000256" key="7">
    <source>
        <dbReference type="ARBA" id="ARBA00023315"/>
    </source>
</evidence>
<comment type="caution">
    <text evidence="12">The sequence shown here is derived from an EMBL/GenBank/DDBJ whole genome shotgun (WGS) entry which is preliminary data.</text>
</comment>
<dbReference type="InterPro" id="IPR019467">
    <property type="entry name" value="Hat1_N"/>
</dbReference>
<dbReference type="GO" id="GO:0005634">
    <property type="term" value="C:nucleus"/>
    <property type="evidence" value="ECO:0007669"/>
    <property type="project" value="UniProtKB-SubCell"/>
</dbReference>
<evidence type="ECO:0000313" key="12">
    <source>
        <dbReference type="EMBL" id="CAA7265343.1"/>
    </source>
</evidence>
<comment type="subcellular location">
    <subcellularLocation>
        <location evidence="1">Nucleus</location>
    </subcellularLocation>
</comment>
<dbReference type="Gene3D" id="3.90.360.10">
    <property type="entry name" value="Histone acetyl transferase 1 (HAT1), N-terminal domain"/>
    <property type="match status" value="1"/>
</dbReference>
<dbReference type="Pfam" id="PF10394">
    <property type="entry name" value="Hat1_N"/>
    <property type="match status" value="1"/>
</dbReference>
<dbReference type="OrthoDB" id="10253098at2759"/>
<dbReference type="GO" id="GO:0000781">
    <property type="term" value="C:chromosome, telomeric region"/>
    <property type="evidence" value="ECO:0007669"/>
    <property type="project" value="GOC"/>
</dbReference>
<dbReference type="SUPFAM" id="SSF55729">
    <property type="entry name" value="Acyl-CoA N-acyltransferases (Nat)"/>
    <property type="match status" value="1"/>
</dbReference>
<evidence type="ECO:0000256" key="6">
    <source>
        <dbReference type="ARBA" id="ARBA00023242"/>
    </source>
</evidence>